<protein>
    <recommendedName>
        <fullName evidence="6">Pentacotripeptide-repeat region of PRORP domain-containing protein</fullName>
    </recommendedName>
</protein>
<dbReference type="Pfam" id="PF01535">
    <property type="entry name" value="PPR"/>
    <property type="match status" value="2"/>
</dbReference>
<proteinExistence type="predicted"/>
<evidence type="ECO:0000256" key="1">
    <source>
        <dbReference type="ARBA" id="ARBA00022737"/>
    </source>
</evidence>
<dbReference type="Gramene" id="ONK75254">
    <property type="protein sequence ID" value="ONK75254"/>
    <property type="gene ID" value="A4U43_C03F14960"/>
</dbReference>
<keyword evidence="1" id="KW-0677">Repeat</keyword>
<dbReference type="GO" id="GO:0009507">
    <property type="term" value="C:chloroplast"/>
    <property type="evidence" value="ECO:0007669"/>
    <property type="project" value="TreeGrafter"/>
</dbReference>
<reference evidence="5" key="1">
    <citation type="journal article" date="2017" name="Nat. Commun.">
        <title>The asparagus genome sheds light on the origin and evolution of a young Y chromosome.</title>
        <authorList>
            <person name="Harkess A."/>
            <person name="Zhou J."/>
            <person name="Xu C."/>
            <person name="Bowers J.E."/>
            <person name="Van der Hulst R."/>
            <person name="Ayyampalayam S."/>
            <person name="Mercati F."/>
            <person name="Riccardi P."/>
            <person name="McKain M.R."/>
            <person name="Kakrana A."/>
            <person name="Tang H."/>
            <person name="Ray J."/>
            <person name="Groenendijk J."/>
            <person name="Arikit S."/>
            <person name="Mathioni S.M."/>
            <person name="Nakano M."/>
            <person name="Shan H."/>
            <person name="Telgmann-Rauber A."/>
            <person name="Kanno A."/>
            <person name="Yue Z."/>
            <person name="Chen H."/>
            <person name="Li W."/>
            <person name="Chen Y."/>
            <person name="Xu X."/>
            <person name="Zhang Y."/>
            <person name="Luo S."/>
            <person name="Chen H."/>
            <person name="Gao J."/>
            <person name="Mao Z."/>
            <person name="Pires J.C."/>
            <person name="Luo M."/>
            <person name="Kudrna D."/>
            <person name="Wing R.A."/>
            <person name="Meyers B.C."/>
            <person name="Yi K."/>
            <person name="Kong H."/>
            <person name="Lavrijsen P."/>
            <person name="Sunseri F."/>
            <person name="Falavigna A."/>
            <person name="Ye Y."/>
            <person name="Leebens-Mack J.H."/>
            <person name="Chen G."/>
        </authorList>
    </citation>
    <scope>NUCLEOTIDE SEQUENCE [LARGE SCALE GENOMIC DNA]</scope>
    <source>
        <strain evidence="5">cv. DH0086</strain>
    </source>
</reference>
<feature type="repeat" description="PPR" evidence="2">
    <location>
        <begin position="165"/>
        <end position="199"/>
    </location>
</feature>
<sequence>MIAIGSFEGSGSGSGSGSGLIVGGLIWSGLVSRGSDLGTPSLIKGLPLRLGANRGAAAAGGLNKLNVLVNPNGIKTRPNARLKVVCHGMLAPRKFMQRRRKVENHQTVRLLRRAETTIKSQRTKGEALPRDLVLGTLVRFKQLKKWKIVSEILEWLRCQHWWSFSEMDYLMLITAYGKIGDFNGAERVLKYMNKKGYPPSVISQTALMEAYGRAGQYNKAEAIFRRMQSSGPEPSPVTYQIILKSFVEGEKYQEAENIFQSLLNEERSSFKPDQKMFHMMIYMYKKSGNYDQARRLFAQMAEKEVPQSTVTYNSLMSFENDYKEVSKIYDQMQRAGLKPDVVSYALLINAYGKARREDEALAVFEEMLDAGVRPTHKAYNILLDAFAISGMVDKARIVFKSMRRDKFTPDLCSYATMLSAYVNASDMEGAEKFFRRLKEDGLRPNVVVYGTLMKGYAKGNNLEKVMRVYERMRLQGVEPNQTIFTTIMDAHGKNSDFGSSVVWYKEMAARGFPPDQKAKNILLSLAKTPEEQEEANKLVGNVVDLSEDKVSNLPDFDGNSEVQTNEDLTGETVSKFSDLDVDDDDDDLDFVSSEESQ</sequence>
<feature type="repeat" description="PPR" evidence="2">
    <location>
        <begin position="410"/>
        <end position="444"/>
    </location>
</feature>
<dbReference type="PANTHER" id="PTHR47934:SF4">
    <property type="entry name" value="OS08G0191900 PROTEIN"/>
    <property type="match status" value="1"/>
</dbReference>
<dbReference type="OMA" id="NKKGYPP"/>
<dbReference type="GO" id="GO:0003729">
    <property type="term" value="F:mRNA binding"/>
    <property type="evidence" value="ECO:0007669"/>
    <property type="project" value="TreeGrafter"/>
</dbReference>
<dbReference type="SUPFAM" id="SSF81901">
    <property type="entry name" value="HCP-like"/>
    <property type="match status" value="1"/>
</dbReference>
<gene>
    <name evidence="4" type="ORF">A4U43_C03F14960</name>
</gene>
<keyword evidence="5" id="KW-1185">Reference proteome</keyword>
<dbReference type="InterPro" id="IPR011990">
    <property type="entry name" value="TPR-like_helical_dom_sf"/>
</dbReference>
<feature type="repeat" description="PPR" evidence="2">
    <location>
        <begin position="445"/>
        <end position="479"/>
    </location>
</feature>
<feature type="compositionally biased region" description="Acidic residues" evidence="3">
    <location>
        <begin position="579"/>
        <end position="589"/>
    </location>
</feature>
<evidence type="ECO:0000256" key="2">
    <source>
        <dbReference type="PROSITE-ProRule" id="PRU00708"/>
    </source>
</evidence>
<dbReference type="NCBIfam" id="TIGR00756">
    <property type="entry name" value="PPR"/>
    <property type="match status" value="8"/>
</dbReference>
<evidence type="ECO:0000313" key="4">
    <source>
        <dbReference type="EMBL" id="ONK75254.1"/>
    </source>
</evidence>
<name>A0A5P1FB22_ASPOF</name>
<evidence type="ECO:0000313" key="5">
    <source>
        <dbReference type="Proteomes" id="UP000243459"/>
    </source>
</evidence>
<feature type="repeat" description="PPR" evidence="2">
    <location>
        <begin position="340"/>
        <end position="374"/>
    </location>
</feature>
<feature type="repeat" description="PPR" evidence="2">
    <location>
        <begin position="200"/>
        <end position="234"/>
    </location>
</feature>
<dbReference type="Gene3D" id="1.25.40.10">
    <property type="entry name" value="Tetratricopeptide repeat domain"/>
    <property type="match status" value="4"/>
</dbReference>
<feature type="region of interest" description="Disordered" evidence="3">
    <location>
        <begin position="550"/>
        <end position="597"/>
    </location>
</feature>
<dbReference type="EMBL" id="CM007383">
    <property type="protein sequence ID" value="ONK75254.1"/>
    <property type="molecule type" value="Genomic_DNA"/>
</dbReference>
<feature type="repeat" description="PPR" evidence="2">
    <location>
        <begin position="273"/>
        <end position="307"/>
    </location>
</feature>
<dbReference type="AlphaFoldDB" id="A0A5P1FB22"/>
<feature type="repeat" description="PPR" evidence="2">
    <location>
        <begin position="375"/>
        <end position="409"/>
    </location>
</feature>
<dbReference type="PANTHER" id="PTHR47934">
    <property type="entry name" value="PENTATRICOPEPTIDE REPEAT-CONTAINING PROTEIN PET309, MITOCHONDRIAL"/>
    <property type="match status" value="1"/>
</dbReference>
<accession>A0A5P1FB22</accession>
<dbReference type="PROSITE" id="PS51375">
    <property type="entry name" value="PPR"/>
    <property type="match status" value="8"/>
</dbReference>
<dbReference type="Pfam" id="PF13812">
    <property type="entry name" value="PPR_3"/>
    <property type="match status" value="2"/>
</dbReference>
<feature type="compositionally biased region" description="Polar residues" evidence="3">
    <location>
        <begin position="560"/>
        <end position="575"/>
    </location>
</feature>
<feature type="repeat" description="PPR" evidence="2">
    <location>
        <begin position="480"/>
        <end position="514"/>
    </location>
</feature>
<dbReference type="InterPro" id="IPR002885">
    <property type="entry name" value="PPR_rpt"/>
</dbReference>
<dbReference type="InterPro" id="IPR051114">
    <property type="entry name" value="Mito_RNA_Proc_CCM1"/>
</dbReference>
<organism evidence="4 5">
    <name type="scientific">Asparagus officinalis</name>
    <name type="common">Garden asparagus</name>
    <dbReference type="NCBI Taxonomy" id="4686"/>
    <lineage>
        <taxon>Eukaryota</taxon>
        <taxon>Viridiplantae</taxon>
        <taxon>Streptophyta</taxon>
        <taxon>Embryophyta</taxon>
        <taxon>Tracheophyta</taxon>
        <taxon>Spermatophyta</taxon>
        <taxon>Magnoliopsida</taxon>
        <taxon>Liliopsida</taxon>
        <taxon>Asparagales</taxon>
        <taxon>Asparagaceae</taxon>
        <taxon>Asparagoideae</taxon>
        <taxon>Asparagus</taxon>
    </lineage>
</organism>
<dbReference type="Pfam" id="PF13041">
    <property type="entry name" value="PPR_2"/>
    <property type="match status" value="2"/>
</dbReference>
<evidence type="ECO:0008006" key="6">
    <source>
        <dbReference type="Google" id="ProtNLM"/>
    </source>
</evidence>
<dbReference type="GO" id="GO:0006396">
    <property type="term" value="P:RNA processing"/>
    <property type="evidence" value="ECO:0007669"/>
    <property type="project" value="TreeGrafter"/>
</dbReference>
<evidence type="ECO:0000256" key="3">
    <source>
        <dbReference type="SAM" id="MobiDB-lite"/>
    </source>
</evidence>
<dbReference type="Proteomes" id="UP000243459">
    <property type="component" value="Chromosome 3"/>
</dbReference>